<gene>
    <name evidence="1" type="ORF">AVEN_178513_1</name>
</gene>
<evidence type="ECO:0000313" key="1">
    <source>
        <dbReference type="EMBL" id="GBM02586.1"/>
    </source>
</evidence>
<comment type="caution">
    <text evidence="1">The sequence shown here is derived from an EMBL/GenBank/DDBJ whole genome shotgun (WGS) entry which is preliminary data.</text>
</comment>
<dbReference type="AlphaFoldDB" id="A0A4Y2CFE3"/>
<dbReference type="EMBL" id="BGPR01000181">
    <property type="protein sequence ID" value="GBM02586.1"/>
    <property type="molecule type" value="Genomic_DNA"/>
</dbReference>
<accession>A0A4Y2CFE3</accession>
<evidence type="ECO:0000313" key="2">
    <source>
        <dbReference type="Proteomes" id="UP000499080"/>
    </source>
</evidence>
<name>A0A4Y2CFE3_ARAVE</name>
<organism evidence="1 2">
    <name type="scientific">Araneus ventricosus</name>
    <name type="common">Orbweaver spider</name>
    <name type="synonym">Epeira ventricosa</name>
    <dbReference type="NCBI Taxonomy" id="182803"/>
    <lineage>
        <taxon>Eukaryota</taxon>
        <taxon>Metazoa</taxon>
        <taxon>Ecdysozoa</taxon>
        <taxon>Arthropoda</taxon>
        <taxon>Chelicerata</taxon>
        <taxon>Arachnida</taxon>
        <taxon>Araneae</taxon>
        <taxon>Araneomorphae</taxon>
        <taxon>Entelegynae</taxon>
        <taxon>Araneoidea</taxon>
        <taxon>Araneidae</taxon>
        <taxon>Araneus</taxon>
    </lineage>
</organism>
<protein>
    <submittedName>
        <fullName evidence="1">Uncharacterized protein</fullName>
    </submittedName>
</protein>
<keyword evidence="2" id="KW-1185">Reference proteome</keyword>
<proteinExistence type="predicted"/>
<dbReference type="Proteomes" id="UP000499080">
    <property type="component" value="Unassembled WGS sequence"/>
</dbReference>
<sequence>MPNTKLTGHWRALEPDGWYNFWHFIKSNIVAKFVQWVYNESGPTRKLTENDSIHEYSRKNESEGTKTAFVQISSTDRQQIPNNNSNSPFNTARRVSAYQLALETKLQRDLMTNALDFKHTRNARKVQTQSNTFTRLSNSGFLYLFRQDEESHRII</sequence>
<reference evidence="1 2" key="1">
    <citation type="journal article" date="2019" name="Sci. Rep.">
        <title>Orb-weaving spider Araneus ventricosus genome elucidates the spidroin gene catalogue.</title>
        <authorList>
            <person name="Kono N."/>
            <person name="Nakamura H."/>
            <person name="Ohtoshi R."/>
            <person name="Moran D.A.P."/>
            <person name="Shinohara A."/>
            <person name="Yoshida Y."/>
            <person name="Fujiwara M."/>
            <person name="Mori M."/>
            <person name="Tomita M."/>
            <person name="Arakawa K."/>
        </authorList>
    </citation>
    <scope>NUCLEOTIDE SEQUENCE [LARGE SCALE GENOMIC DNA]</scope>
</reference>